<dbReference type="InterPro" id="IPR036188">
    <property type="entry name" value="FAD/NAD-bd_sf"/>
</dbReference>
<comment type="similarity">
    <text evidence="2">Belongs to the FAD-binding monooxygenase family.</text>
</comment>
<dbReference type="InterPro" id="IPR051209">
    <property type="entry name" value="FAD-bind_Monooxygenase_sf"/>
</dbReference>
<dbReference type="GO" id="GO:0050661">
    <property type="term" value="F:NADP binding"/>
    <property type="evidence" value="ECO:0007669"/>
    <property type="project" value="InterPro"/>
</dbReference>
<dbReference type="Gene3D" id="3.50.50.60">
    <property type="entry name" value="FAD/NAD(P)-binding domain"/>
    <property type="match status" value="2"/>
</dbReference>
<dbReference type="VEuPathDB" id="FungiDB:Z520_07747"/>
<dbReference type="SUPFAM" id="SSF51905">
    <property type="entry name" value="FAD/NAD(P)-binding domain"/>
    <property type="match status" value="1"/>
</dbReference>
<comment type="cofactor">
    <cofactor evidence="1">
        <name>FAD</name>
        <dbReference type="ChEBI" id="CHEBI:57692"/>
    </cofactor>
</comment>
<evidence type="ECO:0000256" key="1">
    <source>
        <dbReference type="ARBA" id="ARBA00001974"/>
    </source>
</evidence>
<evidence type="ECO:0000256" key="3">
    <source>
        <dbReference type="ARBA" id="ARBA00022630"/>
    </source>
</evidence>
<dbReference type="GO" id="GO:0050660">
    <property type="term" value="F:flavin adenine dinucleotide binding"/>
    <property type="evidence" value="ECO:0007669"/>
    <property type="project" value="InterPro"/>
</dbReference>
<dbReference type="EMBL" id="KN848077">
    <property type="protein sequence ID" value="KIX96481.1"/>
    <property type="molecule type" value="Genomic_DNA"/>
</dbReference>
<name>A0A0D2IHI2_9EURO</name>
<evidence type="ECO:0000256" key="2">
    <source>
        <dbReference type="ARBA" id="ARBA00010139"/>
    </source>
</evidence>
<dbReference type="Pfam" id="PF00743">
    <property type="entry name" value="FMO-like"/>
    <property type="match status" value="1"/>
</dbReference>
<protein>
    <recommendedName>
        <fullName evidence="8">L-ornithine N(5)-oxygenase</fullName>
    </recommendedName>
</protein>
<dbReference type="GeneID" id="27713493"/>
<dbReference type="PANTHER" id="PTHR42877:SF4">
    <property type="entry name" value="FAD_NAD(P)-BINDING DOMAIN-CONTAINING PROTEIN-RELATED"/>
    <property type="match status" value="1"/>
</dbReference>
<keyword evidence="7" id="KW-1185">Reference proteome</keyword>
<evidence type="ECO:0008006" key="8">
    <source>
        <dbReference type="Google" id="ProtNLM"/>
    </source>
</evidence>
<dbReference type="Proteomes" id="UP000053411">
    <property type="component" value="Unassembled WGS sequence"/>
</dbReference>
<accession>A0A0D2IHI2</accession>
<evidence type="ECO:0000313" key="6">
    <source>
        <dbReference type="EMBL" id="KIX96481.1"/>
    </source>
</evidence>
<organism evidence="6 7">
    <name type="scientific">Fonsecaea multimorphosa CBS 102226</name>
    <dbReference type="NCBI Taxonomy" id="1442371"/>
    <lineage>
        <taxon>Eukaryota</taxon>
        <taxon>Fungi</taxon>
        <taxon>Dikarya</taxon>
        <taxon>Ascomycota</taxon>
        <taxon>Pezizomycotina</taxon>
        <taxon>Eurotiomycetes</taxon>
        <taxon>Chaetothyriomycetidae</taxon>
        <taxon>Chaetothyriales</taxon>
        <taxon>Herpotrichiellaceae</taxon>
        <taxon>Fonsecaea</taxon>
    </lineage>
</organism>
<keyword evidence="4" id="KW-0274">FAD</keyword>
<evidence type="ECO:0000313" key="7">
    <source>
        <dbReference type="Proteomes" id="UP000053411"/>
    </source>
</evidence>
<sequence>MDDRGHTGELKVAIIGAGFSGLSVAHYIRKYLGLQSFVIYEKSEFTNGGAGTWKDNTYPGCACDVPIHLYQLSWARQADWTEYLPLQPEIQEYLNKTAKDHGFVRHIQFGTELLEARWIDAESVWELKLRNVLARDPENAVYSVKHNVLIMCTGPLSQPKLPANVNVETYQGEQFHSQQWRSDISLENKRVAVVGNGCSATQFMPIIARRTKQLTQYVSSPQWYVPRDNPLYSDSARFFFRHVPGLEYLYRLSLAYAWEKEAYKLKAGDGPAKVRSTVEGFLLQYMKATAPAKYHENLTPKYPLGCKRLVFDSNYFAGLHADNVDLAFTRVSGLHENGIIGQDGSKRDFDVIIWATGFTATMPFQSSKIYSRGGKEIHSLWEKRGAPSAYKGMMYPDFPNFFMTTGPNTLSGHYSVTTIIEIQAQYIAQVLKSQLDNHVKSFEVTKGAHDEYNQWIRDRMKGRVWTSSLCNSWFKTKDGLIPTNFPGTTTTYWKKTFYPNFHHFRQVGGTKTVHGTSIQKEVIKMVLKTVVILSLLCYLGKRRSSIQAYTGLGLQQLQSFLQDSLSTVKSVLVHIS</sequence>
<dbReference type="PANTHER" id="PTHR42877">
    <property type="entry name" value="L-ORNITHINE N(5)-MONOOXYGENASE-RELATED"/>
    <property type="match status" value="1"/>
</dbReference>
<dbReference type="GO" id="GO:0004499">
    <property type="term" value="F:N,N-dimethylaniline monooxygenase activity"/>
    <property type="evidence" value="ECO:0007669"/>
    <property type="project" value="InterPro"/>
</dbReference>
<keyword evidence="5" id="KW-0560">Oxidoreductase</keyword>
<evidence type="ECO:0000256" key="4">
    <source>
        <dbReference type="ARBA" id="ARBA00022827"/>
    </source>
</evidence>
<gene>
    <name evidence="6" type="ORF">Z520_07747</name>
</gene>
<reference evidence="6 7" key="1">
    <citation type="submission" date="2015-01" db="EMBL/GenBank/DDBJ databases">
        <title>The Genome Sequence of Fonsecaea multimorphosa CBS 102226.</title>
        <authorList>
            <consortium name="The Broad Institute Genomics Platform"/>
            <person name="Cuomo C."/>
            <person name="de Hoog S."/>
            <person name="Gorbushina A."/>
            <person name="Stielow B."/>
            <person name="Teixiera M."/>
            <person name="Abouelleil A."/>
            <person name="Chapman S.B."/>
            <person name="Priest M."/>
            <person name="Young S.K."/>
            <person name="Wortman J."/>
            <person name="Nusbaum C."/>
            <person name="Birren B."/>
        </authorList>
    </citation>
    <scope>NUCLEOTIDE SEQUENCE [LARGE SCALE GENOMIC DNA]</scope>
    <source>
        <strain evidence="6 7">CBS 102226</strain>
    </source>
</reference>
<proteinExistence type="inferred from homology"/>
<keyword evidence="3" id="KW-0285">Flavoprotein</keyword>
<dbReference type="InterPro" id="IPR020946">
    <property type="entry name" value="Flavin_mOase-like"/>
</dbReference>
<dbReference type="AlphaFoldDB" id="A0A0D2IHI2"/>
<dbReference type="RefSeq" id="XP_016630604.1">
    <property type="nucleotide sequence ID" value="XM_016778244.1"/>
</dbReference>
<evidence type="ECO:0000256" key="5">
    <source>
        <dbReference type="ARBA" id="ARBA00023002"/>
    </source>
</evidence>
<dbReference type="OrthoDB" id="74360at2759"/>